<organism evidence="3 4">
    <name type="scientific">Cryobacterium glaciale</name>
    <dbReference type="NCBI Taxonomy" id="1259145"/>
    <lineage>
        <taxon>Bacteria</taxon>
        <taxon>Bacillati</taxon>
        <taxon>Actinomycetota</taxon>
        <taxon>Actinomycetes</taxon>
        <taxon>Micrococcales</taxon>
        <taxon>Microbacteriaceae</taxon>
        <taxon>Cryobacterium</taxon>
    </lineage>
</organism>
<keyword evidence="2" id="KW-0812">Transmembrane</keyword>
<sequence length="294" mass="31333">MRSRDHLQLRAAARRPLGPTRPPVRFIRTVLWCLQRHDNRTGPGGEPGPTHSRQHCRVRRHAGPAPGRGPVTRWQLLRAGNRESGLSLVELLVSMVLLGVLLSMISGLYISATRSLDQAKSLGSNTRQVSNGMNEVARVIRAATANPVAGHPLSDPAVEEATAEALTLYAYVNLGMSAQRPVKIQLAVDADRRLIETRWASIALAGGFFSFETTPQSSRIVAESVAPGGTALFRYLDSAGVPVASAGAFTATELRSIAAISVNLTVQASPTDARSAVTLQNTVGMPNVALAARP</sequence>
<accession>A0A4R8UZP0</accession>
<name>A0A4R8UZP0_9MICO</name>
<feature type="transmembrane region" description="Helical" evidence="2">
    <location>
        <begin position="88"/>
        <end position="110"/>
    </location>
</feature>
<proteinExistence type="predicted"/>
<evidence type="ECO:0000313" key="3">
    <source>
        <dbReference type="EMBL" id="TFB73669.1"/>
    </source>
</evidence>
<dbReference type="NCBIfam" id="TIGR02532">
    <property type="entry name" value="IV_pilin_GFxxxE"/>
    <property type="match status" value="1"/>
</dbReference>
<protein>
    <submittedName>
        <fullName evidence="3">Prepilin-type N-terminal cleavage/methylation domain-containing protein</fullName>
    </submittedName>
</protein>
<dbReference type="Pfam" id="PF07963">
    <property type="entry name" value="N_methyl"/>
    <property type="match status" value="1"/>
</dbReference>
<reference evidence="3 4" key="1">
    <citation type="submission" date="2019-03" db="EMBL/GenBank/DDBJ databases">
        <title>Genomics of glacier-inhabiting Cryobacterium strains.</title>
        <authorList>
            <person name="Liu Q."/>
            <person name="Xin Y.-H."/>
        </authorList>
    </citation>
    <scope>NUCLEOTIDE SEQUENCE [LARGE SCALE GENOMIC DNA]</scope>
    <source>
        <strain evidence="3 4">HLT2-23</strain>
    </source>
</reference>
<evidence type="ECO:0000256" key="1">
    <source>
        <dbReference type="SAM" id="MobiDB-lite"/>
    </source>
</evidence>
<keyword evidence="4" id="KW-1185">Reference proteome</keyword>
<dbReference type="InterPro" id="IPR012902">
    <property type="entry name" value="N_methyl_site"/>
</dbReference>
<dbReference type="EMBL" id="SOEY01000016">
    <property type="protein sequence ID" value="TFB73669.1"/>
    <property type="molecule type" value="Genomic_DNA"/>
</dbReference>
<evidence type="ECO:0000256" key="2">
    <source>
        <dbReference type="SAM" id="Phobius"/>
    </source>
</evidence>
<gene>
    <name evidence="3" type="ORF">E3O06_07505</name>
</gene>
<dbReference type="OrthoDB" id="5117357at2"/>
<evidence type="ECO:0000313" key="4">
    <source>
        <dbReference type="Proteomes" id="UP000298173"/>
    </source>
</evidence>
<comment type="caution">
    <text evidence="3">The sequence shown here is derived from an EMBL/GenBank/DDBJ whole genome shotgun (WGS) entry which is preliminary data.</text>
</comment>
<keyword evidence="2" id="KW-0472">Membrane</keyword>
<dbReference type="AlphaFoldDB" id="A0A4R8UZP0"/>
<feature type="region of interest" description="Disordered" evidence="1">
    <location>
        <begin position="1"/>
        <end position="21"/>
    </location>
</feature>
<dbReference type="Proteomes" id="UP000298173">
    <property type="component" value="Unassembled WGS sequence"/>
</dbReference>
<keyword evidence="2" id="KW-1133">Transmembrane helix</keyword>